<name>A0A917S0H1_9BACL</name>
<dbReference type="AlphaFoldDB" id="A0A917S0H1"/>
<dbReference type="Pfam" id="PF01488">
    <property type="entry name" value="Shikimate_DH"/>
    <property type="match status" value="1"/>
</dbReference>
<dbReference type="Proteomes" id="UP000654670">
    <property type="component" value="Unassembled WGS sequence"/>
</dbReference>
<evidence type="ECO:0000313" key="2">
    <source>
        <dbReference type="EMBL" id="GGL48881.1"/>
    </source>
</evidence>
<evidence type="ECO:0000259" key="1">
    <source>
        <dbReference type="Pfam" id="PF01488"/>
    </source>
</evidence>
<feature type="domain" description="Quinate/shikimate 5-dehydrogenase/glutamyl-tRNA reductase" evidence="1">
    <location>
        <begin position="137"/>
        <end position="218"/>
    </location>
</feature>
<proteinExistence type="predicted"/>
<dbReference type="InterPro" id="IPR036291">
    <property type="entry name" value="NAD(P)-bd_dom_sf"/>
</dbReference>
<sequence>MYEEKKIAMGMTLIDRINYSQLIKKELEYLRTIKDKSIGIISMTARKSNGLRSLPRRAAMGFTAINFLVTEIEQARDCLLALDGQVEYILIDIEEKQNISLISEARRIVKTSKVMTCKPNDATIESCDLLIRHHYNDELEDRSVLVIGSGNLSTKIALRLAERQANVHLHSRSYQKTAQIAECLNLILPKFSKPIQAINKPEKKYNIIVSFLSAEEIIGEGYLPLLDEHSLVIDGGIHNFKSTFIKEALEKGITCYRLDVRIAFLYYLLLLSHEVESFFTHVMGRIEYQDKGYHLVSGGIIGRMGDIIVDKVMKPTQVVGIADGLGGVKSESRYSQEEKNKAVEILKKLGGHSG</sequence>
<dbReference type="RefSeq" id="WP_188802119.1">
    <property type="nucleotide sequence ID" value="NZ_BMOK01000004.1"/>
</dbReference>
<organism evidence="2 3">
    <name type="scientific">Sporolactobacillus putidus</name>
    <dbReference type="NCBI Taxonomy" id="492735"/>
    <lineage>
        <taxon>Bacteria</taxon>
        <taxon>Bacillati</taxon>
        <taxon>Bacillota</taxon>
        <taxon>Bacilli</taxon>
        <taxon>Bacillales</taxon>
        <taxon>Sporolactobacillaceae</taxon>
        <taxon>Sporolactobacillus</taxon>
    </lineage>
</organism>
<evidence type="ECO:0000313" key="3">
    <source>
        <dbReference type="Proteomes" id="UP000654670"/>
    </source>
</evidence>
<dbReference type="Gene3D" id="3.40.50.720">
    <property type="entry name" value="NAD(P)-binding Rossmann-like Domain"/>
    <property type="match status" value="1"/>
</dbReference>
<accession>A0A917S0H1</accession>
<reference evidence="2" key="1">
    <citation type="journal article" date="2014" name="Int. J. Syst. Evol. Microbiol.">
        <title>Complete genome sequence of Corynebacterium casei LMG S-19264T (=DSM 44701T), isolated from a smear-ripened cheese.</title>
        <authorList>
            <consortium name="US DOE Joint Genome Institute (JGI-PGF)"/>
            <person name="Walter F."/>
            <person name="Albersmeier A."/>
            <person name="Kalinowski J."/>
            <person name="Ruckert C."/>
        </authorList>
    </citation>
    <scope>NUCLEOTIDE SEQUENCE</scope>
    <source>
        <strain evidence="2">JCM 15325</strain>
    </source>
</reference>
<gene>
    <name evidence="2" type="ORF">GCM10007968_11290</name>
</gene>
<reference evidence="2" key="2">
    <citation type="submission" date="2020-09" db="EMBL/GenBank/DDBJ databases">
        <authorList>
            <person name="Sun Q."/>
            <person name="Ohkuma M."/>
        </authorList>
    </citation>
    <scope>NUCLEOTIDE SEQUENCE</scope>
    <source>
        <strain evidence="2">JCM 15325</strain>
    </source>
</reference>
<dbReference type="EMBL" id="BMOK01000004">
    <property type="protein sequence ID" value="GGL48881.1"/>
    <property type="molecule type" value="Genomic_DNA"/>
</dbReference>
<comment type="caution">
    <text evidence="2">The sequence shown here is derived from an EMBL/GenBank/DDBJ whole genome shotgun (WGS) entry which is preliminary data.</text>
</comment>
<dbReference type="InterPro" id="IPR006151">
    <property type="entry name" value="Shikm_DH/Glu-tRNA_Rdtase"/>
</dbReference>
<keyword evidence="3" id="KW-1185">Reference proteome</keyword>
<dbReference type="SUPFAM" id="SSF51735">
    <property type="entry name" value="NAD(P)-binding Rossmann-fold domains"/>
    <property type="match status" value="1"/>
</dbReference>
<protein>
    <recommendedName>
        <fullName evidence="1">Quinate/shikimate 5-dehydrogenase/glutamyl-tRNA reductase domain-containing protein</fullName>
    </recommendedName>
</protein>